<evidence type="ECO:0000256" key="6">
    <source>
        <dbReference type="ARBA" id="ARBA00023134"/>
    </source>
</evidence>
<dbReference type="PANTHER" id="PTHR21231:SF8">
    <property type="entry name" value="GPN-LOOP GTPASE 1"/>
    <property type="match status" value="1"/>
</dbReference>
<dbReference type="EC" id="3.6.5.-" evidence="9"/>
<feature type="compositionally biased region" description="Low complexity" evidence="10">
    <location>
        <begin position="280"/>
        <end position="290"/>
    </location>
</feature>
<protein>
    <recommendedName>
        <fullName evidence="9">GPN-loop GTPase</fullName>
        <ecNumber evidence="9">3.6.5.-</ecNumber>
    </recommendedName>
</protein>
<dbReference type="Gene3D" id="3.40.50.300">
    <property type="entry name" value="P-loop containing nucleotide triphosphate hydrolases"/>
    <property type="match status" value="1"/>
</dbReference>
<organism evidence="11 12">
    <name type="scientific">Sitophilus oryzae</name>
    <name type="common">Rice weevil</name>
    <name type="synonym">Curculio oryzae</name>
    <dbReference type="NCBI Taxonomy" id="7048"/>
    <lineage>
        <taxon>Eukaryota</taxon>
        <taxon>Metazoa</taxon>
        <taxon>Ecdysozoa</taxon>
        <taxon>Arthropoda</taxon>
        <taxon>Hexapoda</taxon>
        <taxon>Insecta</taxon>
        <taxon>Pterygota</taxon>
        <taxon>Neoptera</taxon>
        <taxon>Endopterygota</taxon>
        <taxon>Coleoptera</taxon>
        <taxon>Polyphaga</taxon>
        <taxon>Cucujiformia</taxon>
        <taxon>Curculionidae</taxon>
        <taxon>Dryophthorinae</taxon>
        <taxon>Sitophilus</taxon>
    </lineage>
</organism>
<dbReference type="KEGG" id="soy:115888693"/>
<dbReference type="AlphaFoldDB" id="A0A6J2YJY3"/>
<dbReference type="InterPro" id="IPR027417">
    <property type="entry name" value="P-loop_NTPase"/>
</dbReference>
<dbReference type="RefSeq" id="XP_030764343.1">
    <property type="nucleotide sequence ID" value="XM_030908483.1"/>
</dbReference>
<keyword evidence="7" id="KW-0539">Nucleus</keyword>
<comment type="subcellular location">
    <subcellularLocation>
        <location evidence="9">Cytoplasm</location>
    </subcellularLocation>
    <subcellularLocation>
        <location evidence="9">Nucleus</location>
    </subcellularLocation>
</comment>
<proteinExistence type="inferred from homology"/>
<dbReference type="GO" id="GO:0003924">
    <property type="term" value="F:GTPase activity"/>
    <property type="evidence" value="ECO:0007669"/>
    <property type="project" value="InterPro"/>
</dbReference>
<reference evidence="12 13" key="1">
    <citation type="submission" date="2025-04" db="UniProtKB">
        <authorList>
            <consortium name="RefSeq"/>
        </authorList>
    </citation>
    <scope>IDENTIFICATION</scope>
    <source>
        <tissue evidence="12 13">Gonads</tissue>
    </source>
</reference>
<dbReference type="PANTHER" id="PTHR21231">
    <property type="entry name" value="XPA-BINDING PROTEIN 1-RELATED"/>
    <property type="match status" value="1"/>
</dbReference>
<evidence type="ECO:0000256" key="4">
    <source>
        <dbReference type="ARBA" id="ARBA00022801"/>
    </source>
</evidence>
<keyword evidence="11" id="KW-1185">Reference proteome</keyword>
<feature type="region of interest" description="Disordered" evidence="10">
    <location>
        <begin position="305"/>
        <end position="329"/>
    </location>
</feature>
<dbReference type="Pfam" id="PF03029">
    <property type="entry name" value="ATP_bind_1"/>
    <property type="match status" value="1"/>
</dbReference>
<evidence type="ECO:0000313" key="12">
    <source>
        <dbReference type="RefSeq" id="XP_030764343.1"/>
    </source>
</evidence>
<dbReference type="RefSeq" id="XP_030764344.1">
    <property type="nucleotide sequence ID" value="XM_030908484.1"/>
</dbReference>
<name>A0A6J2YJY3_SITOR</name>
<evidence type="ECO:0000313" key="11">
    <source>
        <dbReference type="Proteomes" id="UP000504635"/>
    </source>
</evidence>
<dbReference type="OrthoDB" id="243313at2759"/>
<keyword evidence="2 9" id="KW-0963">Cytoplasm</keyword>
<dbReference type="FunFam" id="3.40.50.300:FF:000888">
    <property type="entry name" value="GPN-loop GTPase 1"/>
    <property type="match status" value="1"/>
</dbReference>
<evidence type="ECO:0000256" key="10">
    <source>
        <dbReference type="SAM" id="MobiDB-lite"/>
    </source>
</evidence>
<keyword evidence="4 9" id="KW-0378">Hydrolase</keyword>
<dbReference type="GO" id="GO:0005525">
    <property type="term" value="F:GTP binding"/>
    <property type="evidence" value="ECO:0007669"/>
    <property type="project" value="UniProtKB-KW"/>
</dbReference>
<dbReference type="GO" id="GO:0005737">
    <property type="term" value="C:cytoplasm"/>
    <property type="evidence" value="ECO:0007669"/>
    <property type="project" value="UniProtKB-SubCell"/>
</dbReference>
<keyword evidence="3 9" id="KW-0547">Nucleotide-binding</keyword>
<dbReference type="GeneID" id="115888693"/>
<sequence>MANSASSDSSQNSPVCLLVLGMAGSGKTSLVTRLSECLRNNKKPYVVNLDPACLDLPYFANIDIRETVNYKEVMKQYKLGPNGAIVTSLNLFSTKFPEVINYIGKTTNEYCVIDTPGQIEVFAWSVSGSIITETLASAFPTVILYVVDCVRSTSPVTFMSNMLYACSILYKTRLPFIIVMNKVDIVDAGYAKDWMTDFESFQEALEADESYVSNLTRSMALALDEFYQNLKVCGFSAATGQGADELFKLIDECRIEYENDYRAEWEKIKQDTEKRKQEEAVSSVESESSSLLTSKPRGIELSDVYLRNAGNDSSEDSEGEEAPYTDVIDVEEENAFKKVVKQQREMQLKRAKEAEIKQKNKEPSSSAG</sequence>
<dbReference type="InterPro" id="IPR004130">
    <property type="entry name" value="Gpn"/>
</dbReference>
<comment type="subunit">
    <text evidence="9">Binds to RNA polymerase II.</text>
</comment>
<dbReference type="GO" id="GO:0005634">
    <property type="term" value="C:nucleus"/>
    <property type="evidence" value="ECO:0007669"/>
    <property type="project" value="UniProtKB-SubCell"/>
</dbReference>
<evidence type="ECO:0000256" key="1">
    <source>
        <dbReference type="ARBA" id="ARBA00005290"/>
    </source>
</evidence>
<keyword evidence="6 9" id="KW-0342">GTP-binding</keyword>
<evidence type="ECO:0000313" key="13">
    <source>
        <dbReference type="RefSeq" id="XP_030764344.1"/>
    </source>
</evidence>
<evidence type="ECO:0000256" key="9">
    <source>
        <dbReference type="RuleBase" id="RU365059"/>
    </source>
</evidence>
<accession>A0A6J2YJY3</accession>
<keyword evidence="5" id="KW-0175">Coiled coil</keyword>
<dbReference type="SUPFAM" id="SSF52540">
    <property type="entry name" value="P-loop containing nucleoside triphosphate hydrolases"/>
    <property type="match status" value="1"/>
</dbReference>
<comment type="similarity">
    <text evidence="1 9">Belongs to the GPN-loop GTPase family.</text>
</comment>
<gene>
    <name evidence="12 13 14" type="primary">LOC115888693</name>
</gene>
<dbReference type="CDD" id="cd17870">
    <property type="entry name" value="GPN1"/>
    <property type="match status" value="1"/>
</dbReference>
<dbReference type="InterPro" id="IPR030230">
    <property type="entry name" value="Gpn1/Npa3/XAB1"/>
</dbReference>
<evidence type="ECO:0000256" key="8">
    <source>
        <dbReference type="ARBA" id="ARBA00055682"/>
    </source>
</evidence>
<evidence type="ECO:0000256" key="3">
    <source>
        <dbReference type="ARBA" id="ARBA00022741"/>
    </source>
</evidence>
<feature type="region of interest" description="Disordered" evidence="10">
    <location>
        <begin position="272"/>
        <end position="293"/>
    </location>
</feature>
<evidence type="ECO:0000256" key="5">
    <source>
        <dbReference type="ARBA" id="ARBA00023054"/>
    </source>
</evidence>
<evidence type="ECO:0000256" key="2">
    <source>
        <dbReference type="ARBA" id="ARBA00022490"/>
    </source>
</evidence>
<evidence type="ECO:0000313" key="14">
    <source>
        <dbReference type="RefSeq" id="XP_030764345.1"/>
    </source>
</evidence>
<dbReference type="RefSeq" id="XP_030764345.1">
    <property type="nucleotide sequence ID" value="XM_030908485.1"/>
</dbReference>
<dbReference type="Proteomes" id="UP000504635">
    <property type="component" value="Unplaced"/>
</dbReference>
<comment type="function">
    <text evidence="8 9">Small GTPase required for proper nuclear import of RNA polymerase II (RNAPII). May act at an RNAP assembly step prior to nuclear import.</text>
</comment>
<evidence type="ECO:0000256" key="7">
    <source>
        <dbReference type="ARBA" id="ARBA00023242"/>
    </source>
</evidence>
<feature type="compositionally biased region" description="Acidic residues" evidence="10">
    <location>
        <begin position="313"/>
        <end position="329"/>
    </location>
</feature>